<dbReference type="GO" id="GO:0005886">
    <property type="term" value="C:plasma membrane"/>
    <property type="evidence" value="ECO:0007669"/>
    <property type="project" value="UniProtKB-SubCell"/>
</dbReference>
<dbReference type="Proteomes" id="UP000177659">
    <property type="component" value="Unassembled WGS sequence"/>
</dbReference>
<dbReference type="Pfam" id="PF02592">
    <property type="entry name" value="Vut_1"/>
    <property type="match status" value="1"/>
</dbReference>
<comment type="subcellular location">
    <subcellularLocation>
        <location evidence="1">Cell membrane</location>
        <topology evidence="1">Multi-pass membrane protein</topology>
    </subcellularLocation>
</comment>
<comment type="caution">
    <text evidence="2">The sequence shown here is derived from an EMBL/GenBank/DDBJ whole genome shotgun (WGS) entry which is preliminary data.</text>
</comment>
<dbReference type="PANTHER" id="PTHR34300:SF2">
    <property type="entry name" value="QUEUOSINE PRECURSOR TRANSPORTER-RELATED"/>
    <property type="match status" value="1"/>
</dbReference>
<keyword evidence="1" id="KW-0813">Transport</keyword>
<dbReference type="InterPro" id="IPR003744">
    <property type="entry name" value="YhhQ"/>
</dbReference>
<dbReference type="AlphaFoldDB" id="A0A1F6D0L0"/>
<dbReference type="PANTHER" id="PTHR34300">
    <property type="entry name" value="QUEUOSINE PRECURSOR TRANSPORTER-RELATED"/>
    <property type="match status" value="1"/>
</dbReference>
<keyword evidence="1" id="KW-1003">Cell membrane</keyword>
<comment type="function">
    <text evidence="1">Involved in the import of queuosine (Q) precursors, required for Q precursor salvage.</text>
</comment>
<organism evidence="2 3">
    <name type="scientific">Candidatus Kaiserbacteria bacterium RIFCSPHIGHO2_02_FULL_49_11</name>
    <dbReference type="NCBI Taxonomy" id="1798489"/>
    <lineage>
        <taxon>Bacteria</taxon>
        <taxon>Candidatus Kaiseribacteriota</taxon>
    </lineage>
</organism>
<feature type="transmembrane region" description="Helical" evidence="1">
    <location>
        <begin position="77"/>
        <end position="97"/>
    </location>
</feature>
<evidence type="ECO:0000313" key="3">
    <source>
        <dbReference type="Proteomes" id="UP000177659"/>
    </source>
</evidence>
<feature type="transmembrane region" description="Helical" evidence="1">
    <location>
        <begin position="43"/>
        <end position="65"/>
    </location>
</feature>
<comment type="similarity">
    <text evidence="1">Belongs to the vitamin uptake transporter (VUT/ECF) (TC 2.A.88) family. Q precursor transporter subfamily.</text>
</comment>
<keyword evidence="1" id="KW-1133">Transmembrane helix</keyword>
<feature type="transmembrane region" description="Helical" evidence="1">
    <location>
        <begin position="189"/>
        <end position="209"/>
    </location>
</feature>
<feature type="transmembrane region" description="Helical" evidence="1">
    <location>
        <begin position="164"/>
        <end position="183"/>
    </location>
</feature>
<feature type="transmembrane region" description="Helical" evidence="1">
    <location>
        <begin position="18"/>
        <end position="37"/>
    </location>
</feature>
<keyword evidence="1" id="KW-0472">Membrane</keyword>
<dbReference type="GO" id="GO:0022857">
    <property type="term" value="F:transmembrane transporter activity"/>
    <property type="evidence" value="ECO:0007669"/>
    <property type="project" value="UniProtKB-UniRule"/>
</dbReference>
<protein>
    <recommendedName>
        <fullName evidence="1">Probable queuosine precursor transporter</fullName>
        <shortName evidence="1">Q precursor transporter</shortName>
    </recommendedName>
</protein>
<evidence type="ECO:0000256" key="1">
    <source>
        <dbReference type="HAMAP-Rule" id="MF_02088"/>
    </source>
</evidence>
<keyword evidence="1" id="KW-0812">Transmembrane</keyword>
<name>A0A1F6D0L0_9BACT</name>
<reference evidence="2 3" key="1">
    <citation type="journal article" date="2016" name="Nat. Commun.">
        <title>Thousands of microbial genomes shed light on interconnected biogeochemical processes in an aquifer system.</title>
        <authorList>
            <person name="Anantharaman K."/>
            <person name="Brown C.T."/>
            <person name="Hug L.A."/>
            <person name="Sharon I."/>
            <person name="Castelle C.J."/>
            <person name="Probst A.J."/>
            <person name="Thomas B.C."/>
            <person name="Singh A."/>
            <person name="Wilkins M.J."/>
            <person name="Karaoz U."/>
            <person name="Brodie E.L."/>
            <person name="Williams K.H."/>
            <person name="Hubbard S.S."/>
            <person name="Banfield J.F."/>
        </authorList>
    </citation>
    <scope>NUCLEOTIDE SEQUENCE [LARGE SCALE GENOMIC DNA]</scope>
</reference>
<gene>
    <name evidence="2" type="ORF">A3D62_02975</name>
</gene>
<proteinExistence type="inferred from homology"/>
<dbReference type="NCBIfam" id="TIGR00697">
    <property type="entry name" value="queuosine precursor transporter"/>
    <property type="match status" value="1"/>
</dbReference>
<dbReference type="EMBL" id="MFLC01000025">
    <property type="protein sequence ID" value="OGG54984.1"/>
    <property type="molecule type" value="Genomic_DNA"/>
</dbReference>
<evidence type="ECO:0000313" key="2">
    <source>
        <dbReference type="EMBL" id="OGG54984.1"/>
    </source>
</evidence>
<accession>A0A1F6D0L0</accession>
<feature type="transmembrane region" description="Helical" evidence="1">
    <location>
        <begin position="109"/>
        <end position="129"/>
    </location>
</feature>
<dbReference type="HAMAP" id="MF_02088">
    <property type="entry name" value="Q_prec_transport"/>
    <property type="match status" value="1"/>
</dbReference>
<sequence>MKPYITDPAVSASYPHKYLGIFGMLWVTFLIVATFTATKTFSIGPVVFSVAILAYPFTYIFADIFTEVYGYRVTRKIVWTGFVCVLIASLVTYLYSIVPPSDSYTYNEAFRSIFLVSPIIAIATMLGFFGGELTNSYILAKLKIFTAGRWQGVRYIGSTLGGQFVDNTTFFLFAFLAAGVFTVSELLPLVLSSVAFTTIWETLILPITYRFIAFLKHAEGLDTYDKGTNFNPFAFRQLSASNLVLKSD</sequence>